<keyword evidence="4" id="KW-1185">Reference proteome</keyword>
<keyword evidence="2" id="KW-1133">Transmembrane helix</keyword>
<proteinExistence type="predicted"/>
<accession>A0A8J6AXP0</accession>
<evidence type="ECO:0000313" key="4">
    <source>
        <dbReference type="Proteomes" id="UP000717585"/>
    </source>
</evidence>
<organism evidence="3 4">
    <name type="scientific">Carpediemonas membranifera</name>
    <dbReference type="NCBI Taxonomy" id="201153"/>
    <lineage>
        <taxon>Eukaryota</taxon>
        <taxon>Metamonada</taxon>
        <taxon>Carpediemonas-like organisms</taxon>
        <taxon>Carpediemonas</taxon>
    </lineage>
</organism>
<evidence type="ECO:0000313" key="3">
    <source>
        <dbReference type="EMBL" id="KAG9394065.1"/>
    </source>
</evidence>
<dbReference type="AlphaFoldDB" id="A0A8J6AXP0"/>
<keyword evidence="2" id="KW-0812">Transmembrane</keyword>
<name>A0A8J6AXP0_9EUKA</name>
<evidence type="ECO:0000256" key="1">
    <source>
        <dbReference type="SAM" id="MobiDB-lite"/>
    </source>
</evidence>
<reference evidence="3" key="1">
    <citation type="submission" date="2021-05" db="EMBL/GenBank/DDBJ databases">
        <title>A free-living protist that lacks canonical eukaryotic 1 DNA replication and segregation systems.</title>
        <authorList>
            <person name="Salas-Leiva D.E."/>
            <person name="Tromer E.C."/>
            <person name="Curtis B.A."/>
            <person name="Jerlstrom-Hultqvist J."/>
            <person name="Kolisko M."/>
            <person name="Yi Z."/>
            <person name="Salas-Leiva J.S."/>
            <person name="Gallot-Lavallee L."/>
            <person name="Kops G.J.P.L."/>
            <person name="Archibald J.M."/>
            <person name="Simpson A.G.B."/>
            <person name="Roger A.J."/>
        </authorList>
    </citation>
    <scope>NUCLEOTIDE SEQUENCE</scope>
    <source>
        <strain evidence="3">BICM</strain>
    </source>
</reference>
<comment type="caution">
    <text evidence="3">The sequence shown here is derived from an EMBL/GenBank/DDBJ whole genome shotgun (WGS) entry which is preliminary data.</text>
</comment>
<feature type="region of interest" description="Disordered" evidence="1">
    <location>
        <begin position="1"/>
        <end position="21"/>
    </location>
</feature>
<protein>
    <submittedName>
        <fullName evidence="3">Uncharacterized protein</fullName>
    </submittedName>
</protein>
<feature type="transmembrane region" description="Helical" evidence="2">
    <location>
        <begin position="203"/>
        <end position="236"/>
    </location>
</feature>
<sequence length="273" mass="29527">MSFHRTTAAHDAHKASPHPHPHALRTNHCSVIRPGSICSTSLLCGPSSLTTMKLSTWPVLLTAASLCLCTVTFTVPEAYDIIPCGDAVPIEYSISDASSVPNDTLLTYKLVRLDEEETHHMRDVALVGDCTLLADADKYLCAALIPIRCVERHSSADTPPQDVGDINPGVYYVELSAVTADVDGVSYPFTVVSSGQFLSAAPFIVLILLLAAIFATLHNICVCSACAGVSFVLGFLKGRAKPHQVSGFVPMARAPVHRQYMEHRPDETFHYHT</sequence>
<keyword evidence="2" id="KW-0472">Membrane</keyword>
<evidence type="ECO:0000256" key="2">
    <source>
        <dbReference type="SAM" id="Phobius"/>
    </source>
</evidence>
<dbReference type="EMBL" id="JAHDYR010000017">
    <property type="protein sequence ID" value="KAG9394065.1"/>
    <property type="molecule type" value="Genomic_DNA"/>
</dbReference>
<gene>
    <name evidence="3" type="ORF">J8273_4428</name>
</gene>
<dbReference type="Proteomes" id="UP000717585">
    <property type="component" value="Unassembled WGS sequence"/>
</dbReference>